<name>A0A1S3H4U0_LINAN</name>
<dbReference type="PROSITE" id="PS50225">
    <property type="entry name" value="SOCS"/>
    <property type="match status" value="1"/>
</dbReference>
<dbReference type="STRING" id="7574.A0A1S3H4U0"/>
<keyword evidence="2 3" id="KW-0040">ANK repeat</keyword>
<dbReference type="SMART" id="SM00969">
    <property type="entry name" value="SOCS_box"/>
    <property type="match status" value="1"/>
</dbReference>
<dbReference type="InterPro" id="IPR001496">
    <property type="entry name" value="SOCS_box"/>
</dbReference>
<sequence>MNGYAEDGDYIVDTWLLDTDFSFEFGEHQDLPKLNKEQLRFILAVKAGKIKYVAAKIAEGFDVNFCTAWRGNPLCTAIENSRLDIAKLLLDSGAHTENALHLACLRSNIDLVSMLLSYGANPNAVGHGVGEDIPACFIFALHVAQPLTIVLKLIEAGADVNAMCCQTLWTPLHLVCNSPAHSADIVQAILRAGGMAHHRDKHTGWTPLQHAAMRSDRKIIQLLIAAGYPIHREVMPLKDLHPSLLSDLELINFLKQAWSNPYSLKKLCAALIRKCLGGCKMQDKLLQLPLPKYLMKYVALEVLL</sequence>
<dbReference type="GeneID" id="106152077"/>
<accession>A0A1S3H4U0</accession>
<keyword evidence="5" id="KW-1185">Reference proteome</keyword>
<dbReference type="PANTHER" id="PTHR24171:SF9">
    <property type="entry name" value="ANKYRIN REPEAT DOMAIN-CONTAINING PROTEIN 39"/>
    <property type="match status" value="1"/>
</dbReference>
<dbReference type="InterPro" id="IPR036036">
    <property type="entry name" value="SOCS_box-like_dom_sf"/>
</dbReference>
<dbReference type="SUPFAM" id="SSF158235">
    <property type="entry name" value="SOCS box-like"/>
    <property type="match status" value="1"/>
</dbReference>
<evidence type="ECO:0000256" key="3">
    <source>
        <dbReference type="PROSITE-ProRule" id="PRU00023"/>
    </source>
</evidence>
<dbReference type="AlphaFoldDB" id="A0A1S3H4U0"/>
<feature type="repeat" description="ANK" evidence="3">
    <location>
        <begin position="95"/>
        <end position="127"/>
    </location>
</feature>
<dbReference type="Gene3D" id="1.25.40.20">
    <property type="entry name" value="Ankyrin repeat-containing domain"/>
    <property type="match status" value="2"/>
</dbReference>
<evidence type="ECO:0000313" key="6">
    <source>
        <dbReference type="RefSeq" id="XP_013381023.1"/>
    </source>
</evidence>
<proteinExistence type="predicted"/>
<dbReference type="InParanoid" id="A0A1S3H4U0"/>
<dbReference type="PROSITE" id="PS50088">
    <property type="entry name" value="ANK_REPEAT"/>
    <property type="match status" value="2"/>
</dbReference>
<dbReference type="InterPro" id="IPR002110">
    <property type="entry name" value="Ankyrin_rpt"/>
</dbReference>
<feature type="repeat" description="ANK" evidence="3">
    <location>
        <begin position="203"/>
        <end position="227"/>
    </location>
</feature>
<organism evidence="5 6">
    <name type="scientific">Lingula anatina</name>
    <name type="common">Brachiopod</name>
    <name type="synonym">Lingula unguis</name>
    <dbReference type="NCBI Taxonomy" id="7574"/>
    <lineage>
        <taxon>Eukaryota</taxon>
        <taxon>Metazoa</taxon>
        <taxon>Spiralia</taxon>
        <taxon>Lophotrochozoa</taxon>
        <taxon>Brachiopoda</taxon>
        <taxon>Linguliformea</taxon>
        <taxon>Lingulata</taxon>
        <taxon>Lingulida</taxon>
        <taxon>Linguloidea</taxon>
        <taxon>Lingulidae</taxon>
        <taxon>Lingula</taxon>
    </lineage>
</organism>
<evidence type="ECO:0000256" key="2">
    <source>
        <dbReference type="ARBA" id="ARBA00023043"/>
    </source>
</evidence>
<dbReference type="PROSITE" id="PS50297">
    <property type="entry name" value="ANK_REP_REGION"/>
    <property type="match status" value="2"/>
</dbReference>
<gene>
    <name evidence="6" type="primary">LOC106152077</name>
</gene>
<dbReference type="OrthoDB" id="194358at2759"/>
<dbReference type="Pfam" id="PF12796">
    <property type="entry name" value="Ank_2"/>
    <property type="match status" value="2"/>
</dbReference>
<dbReference type="GO" id="GO:0035556">
    <property type="term" value="P:intracellular signal transduction"/>
    <property type="evidence" value="ECO:0007669"/>
    <property type="project" value="InterPro"/>
</dbReference>
<dbReference type="KEGG" id="lak:106152077"/>
<reference evidence="6" key="1">
    <citation type="submission" date="2025-08" db="UniProtKB">
        <authorList>
            <consortium name="RefSeq"/>
        </authorList>
    </citation>
    <scope>IDENTIFICATION</scope>
    <source>
        <tissue evidence="6">Gonads</tissue>
    </source>
</reference>
<evidence type="ECO:0000259" key="4">
    <source>
        <dbReference type="PROSITE" id="PS50225"/>
    </source>
</evidence>
<dbReference type="Proteomes" id="UP000085678">
    <property type="component" value="Unplaced"/>
</dbReference>
<dbReference type="InterPro" id="IPR036770">
    <property type="entry name" value="Ankyrin_rpt-contain_sf"/>
</dbReference>
<dbReference type="SMART" id="SM00248">
    <property type="entry name" value="ANK"/>
    <property type="match status" value="4"/>
</dbReference>
<dbReference type="PANTHER" id="PTHR24171">
    <property type="entry name" value="ANKYRIN REPEAT DOMAIN-CONTAINING PROTEIN 39-RELATED"/>
    <property type="match status" value="1"/>
</dbReference>
<dbReference type="RefSeq" id="XP_013381023.1">
    <property type="nucleotide sequence ID" value="XM_013525569.1"/>
</dbReference>
<feature type="domain" description="SOCS box" evidence="4">
    <location>
        <begin position="259"/>
        <end position="298"/>
    </location>
</feature>
<protein>
    <submittedName>
        <fullName evidence="6">Uncharacterized protein LOC106152077</fullName>
    </submittedName>
</protein>
<evidence type="ECO:0000313" key="5">
    <source>
        <dbReference type="Proteomes" id="UP000085678"/>
    </source>
</evidence>
<keyword evidence="1" id="KW-0677">Repeat</keyword>
<dbReference type="SUPFAM" id="SSF48403">
    <property type="entry name" value="Ankyrin repeat"/>
    <property type="match status" value="1"/>
</dbReference>
<evidence type="ECO:0000256" key="1">
    <source>
        <dbReference type="ARBA" id="ARBA00022737"/>
    </source>
</evidence>